<reference evidence="1" key="2">
    <citation type="submission" date="2025-03" db="EMBL/GenBank/DDBJ databases">
        <authorList>
            <consortium name="ELIXIR-Norway"/>
            <consortium name="Elixir Norway"/>
        </authorList>
    </citation>
    <scope>NUCLEOTIDE SEQUENCE</scope>
</reference>
<reference evidence="1" key="1">
    <citation type="submission" date="2023-05" db="EMBL/GenBank/DDBJ databases">
        <authorList>
            <consortium name="ELIXIR-Norway"/>
        </authorList>
    </citation>
    <scope>NUCLEOTIDE SEQUENCE</scope>
</reference>
<gene>
    <name evidence="1" type="ORF">MRATA1EN22A_LOCUS16200</name>
</gene>
<organism evidence="1 2">
    <name type="scientific">Rangifer tarandus platyrhynchus</name>
    <name type="common">Svalbard reindeer</name>
    <dbReference type="NCBI Taxonomy" id="3082113"/>
    <lineage>
        <taxon>Eukaryota</taxon>
        <taxon>Metazoa</taxon>
        <taxon>Chordata</taxon>
        <taxon>Craniata</taxon>
        <taxon>Vertebrata</taxon>
        <taxon>Euteleostomi</taxon>
        <taxon>Mammalia</taxon>
        <taxon>Eutheria</taxon>
        <taxon>Laurasiatheria</taxon>
        <taxon>Artiodactyla</taxon>
        <taxon>Ruminantia</taxon>
        <taxon>Pecora</taxon>
        <taxon>Cervidae</taxon>
        <taxon>Odocoileinae</taxon>
        <taxon>Rangifer</taxon>
    </lineage>
</organism>
<proteinExistence type="predicted"/>
<dbReference type="EMBL" id="OX596110">
    <property type="protein sequence ID" value="CAN0348054.1"/>
    <property type="molecule type" value="Genomic_DNA"/>
</dbReference>
<evidence type="ECO:0000313" key="1">
    <source>
        <dbReference type="EMBL" id="CAN0348054.1"/>
    </source>
</evidence>
<accession>A0AC59ZAS7</accession>
<protein>
    <submittedName>
        <fullName evidence="1">Uncharacterized protein</fullName>
    </submittedName>
</protein>
<evidence type="ECO:0000313" key="2">
    <source>
        <dbReference type="Proteomes" id="UP001162501"/>
    </source>
</evidence>
<sequence length="75" mass="8005">MCPRARDPRQQKPPHGGARMPQPGAAPAGRNSRRARAGTEVQHSQKQINNATQKRGTGHEPRAPLPAAGRQGPEA</sequence>
<dbReference type="Proteomes" id="UP001162501">
    <property type="component" value="Chromosome 26"/>
</dbReference>
<name>A0AC59ZAS7_RANTA</name>